<dbReference type="SUPFAM" id="SSF52540">
    <property type="entry name" value="P-loop containing nucleoside triphosphate hydrolases"/>
    <property type="match status" value="1"/>
</dbReference>
<evidence type="ECO:0000259" key="1">
    <source>
        <dbReference type="PROSITE" id="PS51194"/>
    </source>
</evidence>
<evidence type="ECO:0000313" key="3">
    <source>
        <dbReference type="WBParaSite" id="BXY_1457600.1"/>
    </source>
</evidence>
<evidence type="ECO:0000313" key="2">
    <source>
        <dbReference type="Proteomes" id="UP000095284"/>
    </source>
</evidence>
<sequence length="92" mass="10519">MSAPCLDIPSVKLVVNYDPPVTFEENPQPDYDTYLHRIGRTGRFGKGGIAVNLVDSARAEGYVRKFEEYFNRPIETVAYDDFDRLDEIEEEG</sequence>
<protein>
    <submittedName>
        <fullName evidence="3">Helicase C-terminal domain-containing protein</fullName>
    </submittedName>
</protein>
<dbReference type="Proteomes" id="UP000095284">
    <property type="component" value="Unplaced"/>
</dbReference>
<dbReference type="WBParaSite" id="BXY_1457600.1">
    <property type="protein sequence ID" value="BXY_1457600.1"/>
    <property type="gene ID" value="BXY_1457600"/>
</dbReference>
<dbReference type="InterPro" id="IPR027417">
    <property type="entry name" value="P-loop_NTPase"/>
</dbReference>
<dbReference type="AlphaFoldDB" id="A0A1I7SND7"/>
<name>A0A1I7SND7_BURXY</name>
<reference evidence="3" key="1">
    <citation type="submission" date="2016-11" db="UniProtKB">
        <authorList>
            <consortium name="WormBaseParasite"/>
        </authorList>
    </citation>
    <scope>IDENTIFICATION</scope>
</reference>
<proteinExistence type="predicted"/>
<dbReference type="Pfam" id="PF00271">
    <property type="entry name" value="Helicase_C"/>
    <property type="match status" value="1"/>
</dbReference>
<accession>A0A1I7SND7</accession>
<dbReference type="PROSITE" id="PS51194">
    <property type="entry name" value="HELICASE_CTER"/>
    <property type="match status" value="1"/>
</dbReference>
<feature type="domain" description="Helicase C-terminal" evidence="1">
    <location>
        <begin position="1"/>
        <end position="85"/>
    </location>
</feature>
<dbReference type="eggNOG" id="KOG0332">
    <property type="taxonomic scope" value="Eukaryota"/>
</dbReference>
<organism evidence="2 3">
    <name type="scientific">Bursaphelenchus xylophilus</name>
    <name type="common">Pinewood nematode worm</name>
    <name type="synonym">Aphelenchoides xylophilus</name>
    <dbReference type="NCBI Taxonomy" id="6326"/>
    <lineage>
        <taxon>Eukaryota</taxon>
        <taxon>Metazoa</taxon>
        <taxon>Ecdysozoa</taxon>
        <taxon>Nematoda</taxon>
        <taxon>Chromadorea</taxon>
        <taxon>Rhabditida</taxon>
        <taxon>Tylenchina</taxon>
        <taxon>Tylenchomorpha</taxon>
        <taxon>Aphelenchoidea</taxon>
        <taxon>Aphelenchoididae</taxon>
        <taxon>Bursaphelenchus</taxon>
    </lineage>
</organism>
<dbReference type="InterPro" id="IPR001650">
    <property type="entry name" value="Helicase_C-like"/>
</dbReference>
<dbReference type="PANTHER" id="PTHR47958">
    <property type="entry name" value="ATP-DEPENDENT RNA HELICASE DBP3"/>
    <property type="match status" value="1"/>
</dbReference>
<dbReference type="Gene3D" id="3.40.50.300">
    <property type="entry name" value="P-loop containing nucleotide triphosphate hydrolases"/>
    <property type="match status" value="1"/>
</dbReference>